<dbReference type="InterPro" id="IPR029132">
    <property type="entry name" value="CBAH/NAAA_C"/>
</dbReference>
<dbReference type="InterPro" id="IPR052193">
    <property type="entry name" value="Peptidase_C59"/>
</dbReference>
<dbReference type="Gene3D" id="3.60.60.10">
    <property type="entry name" value="Penicillin V Acylase, Chain A"/>
    <property type="match status" value="1"/>
</dbReference>
<dbReference type="OrthoDB" id="9794717at2"/>
<evidence type="ECO:0000256" key="2">
    <source>
        <dbReference type="ARBA" id="ARBA00022801"/>
    </source>
</evidence>
<dbReference type="RefSeq" id="WP_046444162.1">
    <property type="nucleotide sequence ID" value="NZ_LAYJ01000112.1"/>
</dbReference>
<protein>
    <submittedName>
        <fullName evidence="4">Choloylglycine hydrolase</fullName>
        <ecNumber evidence="4">3.5.1.24</ecNumber>
    </submittedName>
</protein>
<comment type="similarity">
    <text evidence="1">Belongs to the peptidase C59 family.</text>
</comment>
<dbReference type="PANTHER" id="PTHR35527">
    <property type="entry name" value="CHOLOYLGLYCINE HYDROLASE"/>
    <property type="match status" value="1"/>
</dbReference>
<evidence type="ECO:0000313" key="4">
    <source>
        <dbReference type="EMBL" id="KKI50301.1"/>
    </source>
</evidence>
<comment type="caution">
    <text evidence="4">The sequence shown here is derived from an EMBL/GenBank/DDBJ whole genome shotgun (WGS) entry which is preliminary data.</text>
</comment>
<reference evidence="4 5" key="1">
    <citation type="submission" date="2015-04" db="EMBL/GenBank/DDBJ databases">
        <title>Draft genome sequence of bacteremic isolate Catabacter hongkongensis type strain HKU16T.</title>
        <authorList>
            <person name="Lau S.K."/>
            <person name="Teng J.L."/>
            <person name="Huang Y."/>
            <person name="Curreem S.O."/>
            <person name="Tsui S.K."/>
            <person name="Woo P.C."/>
        </authorList>
    </citation>
    <scope>NUCLEOTIDE SEQUENCE [LARGE SCALE GENOMIC DNA]</scope>
    <source>
        <strain evidence="4 5">HKU16</strain>
    </source>
</reference>
<evidence type="ECO:0000259" key="3">
    <source>
        <dbReference type="Pfam" id="PF02275"/>
    </source>
</evidence>
<dbReference type="EC" id="3.5.1.24" evidence="4"/>
<accession>A0A0M2NH67</accession>
<organism evidence="4 5">
    <name type="scientific">Christensenella hongkongensis</name>
    <dbReference type="NCBI Taxonomy" id="270498"/>
    <lineage>
        <taxon>Bacteria</taxon>
        <taxon>Bacillati</taxon>
        <taxon>Bacillota</taxon>
        <taxon>Clostridia</taxon>
        <taxon>Christensenellales</taxon>
        <taxon>Christensenellaceae</taxon>
        <taxon>Christensenella</taxon>
    </lineage>
</organism>
<dbReference type="SUPFAM" id="SSF56235">
    <property type="entry name" value="N-terminal nucleophile aminohydrolases (Ntn hydrolases)"/>
    <property type="match status" value="1"/>
</dbReference>
<keyword evidence="5" id="KW-1185">Reference proteome</keyword>
<dbReference type="CDD" id="cd00542">
    <property type="entry name" value="Ntn_PVA"/>
    <property type="match status" value="1"/>
</dbReference>
<sequence>MCTALTLMTDQKEVFFGRSMDFSYAIEPGVFAVPEAFEWSDILGNAKFQNKYRFIGIGQELDLGQGAEKKLVFVDGVNQEGFAAATLYFPGYAHYSSAAENVGKPALAALEVVHYLLGQCSSVDEVEDAIRSVEIISVENSVTKMDTPLHWIATDKSGKCIVIEQTKKGLDVWDNPVGVLTNSPDFNWHLTNLRNYMNASTQQDAHVQWADATLTPFGNASGTDVLPGGYTPPARFVRTAFQRAHAQIPKSREEAVTMCFHLIENVMIPKGIVITNNDTVDFTRYVSFMNTQTCEYFFKTYDNNQIITAKLPKGDMTGPVSMGKISQPLTFQSLAAE</sequence>
<dbReference type="PANTHER" id="PTHR35527:SF2">
    <property type="entry name" value="HYDROLASE"/>
    <property type="match status" value="1"/>
</dbReference>
<dbReference type="GO" id="GO:0045302">
    <property type="term" value="F:choloylglycine hydrolase activity"/>
    <property type="evidence" value="ECO:0007669"/>
    <property type="project" value="UniProtKB-EC"/>
</dbReference>
<name>A0A0M2NH67_9FIRM</name>
<dbReference type="Proteomes" id="UP000034076">
    <property type="component" value="Unassembled WGS sequence"/>
</dbReference>
<dbReference type="AlphaFoldDB" id="A0A0M2NH67"/>
<proteinExistence type="inferred from homology"/>
<dbReference type="PATRIC" id="fig|270498.16.peg.2115"/>
<evidence type="ECO:0000256" key="1">
    <source>
        <dbReference type="ARBA" id="ARBA00006625"/>
    </source>
</evidence>
<dbReference type="STRING" id="270498.CHK_2364"/>
<feature type="domain" description="Choloylglycine hydrolase/NAAA C-terminal" evidence="3">
    <location>
        <begin position="2"/>
        <end position="316"/>
    </location>
</feature>
<evidence type="ECO:0000313" key="5">
    <source>
        <dbReference type="Proteomes" id="UP000034076"/>
    </source>
</evidence>
<dbReference type="Pfam" id="PF02275">
    <property type="entry name" value="CBAH"/>
    <property type="match status" value="1"/>
</dbReference>
<keyword evidence="2 4" id="KW-0378">Hydrolase</keyword>
<dbReference type="InterPro" id="IPR029055">
    <property type="entry name" value="Ntn_hydrolases_N"/>
</dbReference>
<dbReference type="EMBL" id="LAYJ01000112">
    <property type="protein sequence ID" value="KKI50301.1"/>
    <property type="molecule type" value="Genomic_DNA"/>
</dbReference>
<gene>
    <name evidence="4" type="ORF">CHK_2364</name>
</gene>